<name>A0A3N1XG48_9FIRM</name>
<dbReference type="RefSeq" id="WP_123610301.1">
    <property type="nucleotide sequence ID" value="NZ_RJVG01000010.1"/>
</dbReference>
<keyword evidence="1" id="KW-1133">Transmembrane helix</keyword>
<dbReference type="SUPFAM" id="SSF143842">
    <property type="entry name" value="YwmB-like"/>
    <property type="match status" value="1"/>
</dbReference>
<protein>
    <submittedName>
        <fullName evidence="2">TATA-box binding protein</fullName>
    </submittedName>
</protein>
<evidence type="ECO:0000313" key="2">
    <source>
        <dbReference type="EMBL" id="ROR25689.1"/>
    </source>
</evidence>
<feature type="transmembrane region" description="Helical" evidence="1">
    <location>
        <begin position="12"/>
        <end position="31"/>
    </location>
</feature>
<comment type="caution">
    <text evidence="2">The sequence shown here is derived from an EMBL/GenBank/DDBJ whole genome shotgun (WGS) entry which is preliminary data.</text>
</comment>
<keyword evidence="3" id="KW-1185">Reference proteome</keyword>
<accession>A0A3N1XG48</accession>
<proteinExistence type="predicted"/>
<dbReference type="InterPro" id="IPR036209">
    <property type="entry name" value="YwmB-like_sf"/>
</dbReference>
<dbReference type="InterPro" id="IPR014794">
    <property type="entry name" value="DUF1779"/>
</dbReference>
<dbReference type="Gene3D" id="3.30.360.40">
    <property type="entry name" value="YwmB-like"/>
    <property type="match status" value="1"/>
</dbReference>
<gene>
    <name evidence="2" type="ORF">EDD66_11045</name>
</gene>
<dbReference type="Proteomes" id="UP000273083">
    <property type="component" value="Unassembled WGS sequence"/>
</dbReference>
<reference evidence="2 3" key="1">
    <citation type="submission" date="2018-11" db="EMBL/GenBank/DDBJ databases">
        <title>Genomic Encyclopedia of Type Strains, Phase IV (KMG-IV): sequencing the most valuable type-strain genomes for metagenomic binning, comparative biology and taxonomic classification.</title>
        <authorList>
            <person name="Goeker M."/>
        </authorList>
    </citation>
    <scope>NUCLEOTIDE SEQUENCE [LARGE SCALE GENOMIC DNA]</scope>
    <source>
        <strain evidence="2 3">DSM 26537</strain>
    </source>
</reference>
<keyword evidence="1" id="KW-0812">Transmembrane</keyword>
<sequence>MKRNHKFKMTLYIIAVLWVAFLAQVAVHFLIQDDGRIIEAFANTNSNVVESKVEVAADYGSRYLNHEDKEKLIRYLASSIGINTDYEIEQKKGSKSLEYKAEKKSRNGEVCIELISIEKETEHGTREIKHYILVNLGIYENSNSIIEYKEIIEDAMKELNVLDYQSIVRFNGVYNGRLTLDEKIQITNELFQNLEAKVISESREDDLFIVYGYTGLIKEYIETNGNKVNINVVITYNEQADKTNIYLASPILNEDY</sequence>
<evidence type="ECO:0000313" key="3">
    <source>
        <dbReference type="Proteomes" id="UP000273083"/>
    </source>
</evidence>
<evidence type="ECO:0000256" key="1">
    <source>
        <dbReference type="SAM" id="Phobius"/>
    </source>
</evidence>
<dbReference type="EMBL" id="RJVG01000010">
    <property type="protein sequence ID" value="ROR25689.1"/>
    <property type="molecule type" value="Genomic_DNA"/>
</dbReference>
<organism evidence="2 3">
    <name type="scientific">Mobilisporobacter senegalensis</name>
    <dbReference type="NCBI Taxonomy" id="1329262"/>
    <lineage>
        <taxon>Bacteria</taxon>
        <taxon>Bacillati</taxon>
        <taxon>Bacillota</taxon>
        <taxon>Clostridia</taxon>
        <taxon>Lachnospirales</taxon>
        <taxon>Lachnospiraceae</taxon>
        <taxon>Mobilisporobacter</taxon>
    </lineage>
</organism>
<dbReference type="OrthoDB" id="1986715at2"/>
<dbReference type="Pfam" id="PF08680">
    <property type="entry name" value="DUF1779"/>
    <property type="match status" value="1"/>
</dbReference>
<keyword evidence="1" id="KW-0472">Membrane</keyword>
<dbReference type="AlphaFoldDB" id="A0A3N1XG48"/>